<accession>C9W8K3</accession>
<evidence type="ECO:0000256" key="1">
    <source>
        <dbReference type="SAM" id="MobiDB-lite"/>
    </source>
</evidence>
<dbReference type="Proteomes" id="UP000232912">
    <property type="component" value="Segment DNA A"/>
</dbReference>
<evidence type="ECO:0000313" key="4">
    <source>
        <dbReference type="Proteomes" id="UP000232912"/>
    </source>
</evidence>
<feature type="region of interest" description="Disordered" evidence="1">
    <location>
        <begin position="1"/>
        <end position="21"/>
    </location>
</feature>
<protein>
    <submittedName>
        <fullName evidence="2 3">AC4</fullName>
    </submittedName>
</protein>
<dbReference type="EMBL" id="MH760443">
    <property type="protein sequence ID" value="QCY72142.1"/>
    <property type="molecule type" value="Genomic_DNA"/>
</dbReference>
<reference evidence="2 4" key="1">
    <citation type="submission" date="2008-09" db="EMBL/GenBank/DDBJ databases">
        <title>Diversity of begomoviruses in cotton.</title>
        <authorList>
            <person name="Nawaz-ul-Rehman M.S."/>
            <person name="Fauquet C.M."/>
        </authorList>
    </citation>
    <scope>NUCLEOTIDE SEQUENCE [LARGE SCALE GENOMIC DNA]</scope>
    <source>
        <strain evidence="2">GPMLCuV[PAK</strain>
    </source>
</reference>
<dbReference type="EMBL" id="FJ210467">
    <property type="protein sequence ID" value="ACO07286.1"/>
    <property type="molecule type" value="Genomic_DNA"/>
</dbReference>
<feature type="compositionally biased region" description="Low complexity" evidence="1">
    <location>
        <begin position="1"/>
        <end position="18"/>
    </location>
</feature>
<reference evidence="3" key="2">
    <citation type="submission" date="2018-08" db="EMBL/GenBank/DDBJ databases">
        <title>Diversity of begomoviruses and associated satellites in wild cotton species maintained in an herbarium in Pakistan.</title>
        <authorList>
            <person name="Shakir S."/>
            <person name="Zaidi S.S.-E.-A."/>
            <person name="Mansoor S."/>
        </authorList>
    </citation>
    <scope>NUCLEOTIDE SEQUENCE</scope>
    <source>
        <strain evidence="3">NIBGE:D1:mw23</strain>
    </source>
</reference>
<gene>
    <name evidence="2" type="primary">AC4</name>
</gene>
<organism evidence="2 4">
    <name type="scientific">Cotton leaf curl Alabad virus</name>
    <dbReference type="NCBI Taxonomy" id="222456"/>
    <lineage>
        <taxon>Viruses</taxon>
        <taxon>Monodnaviria</taxon>
        <taxon>Shotokuvirae</taxon>
        <taxon>Cressdnaviricota</taxon>
        <taxon>Repensiviricetes</taxon>
        <taxon>Geplafuvirales</taxon>
        <taxon>Geminiviridae</taxon>
        <taxon>Begomovirus</taxon>
        <taxon>Begomovirus gossypialabadense</taxon>
    </lineage>
</organism>
<evidence type="ECO:0000313" key="3">
    <source>
        <dbReference type="EMBL" id="QCY72142.1"/>
    </source>
</evidence>
<evidence type="ECO:0000313" key="2">
    <source>
        <dbReference type="EMBL" id="ACO07286.1"/>
    </source>
</evidence>
<name>C9W8K3_9GEMI</name>
<sequence>MGLCISTPSSSSKVKPSSETPDISMSLTLILHPIPSKLPGSYVQFRCQILHREGRCLHRLGSVSGRWKICYRRSTDSYCCCCRSPTMQVLKKQLWL</sequence>
<proteinExistence type="predicted"/>